<keyword evidence="2" id="KW-1185">Reference proteome</keyword>
<organism evidence="1 2">
    <name type="scientific">Paraburkholderia podalyriae</name>
    <dbReference type="NCBI Taxonomy" id="1938811"/>
    <lineage>
        <taxon>Bacteria</taxon>
        <taxon>Pseudomonadati</taxon>
        <taxon>Pseudomonadota</taxon>
        <taxon>Betaproteobacteria</taxon>
        <taxon>Burkholderiales</taxon>
        <taxon>Burkholderiaceae</taxon>
        <taxon>Paraburkholderia</taxon>
    </lineage>
</organism>
<dbReference type="InterPro" id="IPR012337">
    <property type="entry name" value="RNaseH-like_sf"/>
</dbReference>
<accession>A0ABR7PY00</accession>
<protein>
    <submittedName>
        <fullName evidence="1">Uncharacterized protein</fullName>
    </submittedName>
</protein>
<dbReference type="Gene3D" id="3.30.420.10">
    <property type="entry name" value="Ribonuclease H-like superfamily/Ribonuclease H"/>
    <property type="match status" value="1"/>
</dbReference>
<dbReference type="EMBL" id="VZQQ01000047">
    <property type="protein sequence ID" value="MBC8751143.1"/>
    <property type="molecule type" value="Genomic_DNA"/>
</dbReference>
<sequence>MLLFLDTEYTGFGQRIPRLISLGIVVEDASRELYIEFSDTWQIEDCSDFVKREVLPLLEGSPLTFEQGRVRLREWFFNAPRAVRIASDSSTDFRFLLELLGHPLPENLAPTFFDLRPLIDTAVYDRTVQNYYAKDNRVHHALVDARAYRQGWLAWMDGRKAG</sequence>
<reference evidence="1 2" key="1">
    <citation type="submission" date="2019-09" db="EMBL/GenBank/DDBJ databases">
        <title>Paraburkholderia podalyriae sp. nov., A South African Podalyria-associated rhizobium.</title>
        <authorList>
            <person name="Mavima L."/>
            <person name="Beukes C.W."/>
            <person name="Palmer M."/>
            <person name="De Meyer S.E."/>
            <person name="James E.K."/>
            <person name="Maluk M."/>
            <person name="Avontuur J.R."/>
            <person name="Chan W.Y."/>
            <person name="Venter S.N."/>
            <person name="Steenkamp E.T."/>
        </authorList>
    </citation>
    <scope>NUCLEOTIDE SEQUENCE [LARGE SCALE GENOMIC DNA]</scope>
    <source>
        <strain evidence="1 2">WC7.3b</strain>
    </source>
</reference>
<evidence type="ECO:0000313" key="2">
    <source>
        <dbReference type="Proteomes" id="UP000736373"/>
    </source>
</evidence>
<dbReference type="Proteomes" id="UP000736373">
    <property type="component" value="Unassembled WGS sequence"/>
</dbReference>
<gene>
    <name evidence="1" type="ORF">F6X42_32655</name>
</gene>
<dbReference type="SUPFAM" id="SSF53098">
    <property type="entry name" value="Ribonuclease H-like"/>
    <property type="match status" value="1"/>
</dbReference>
<evidence type="ECO:0000313" key="1">
    <source>
        <dbReference type="EMBL" id="MBC8751143.1"/>
    </source>
</evidence>
<proteinExistence type="predicted"/>
<comment type="caution">
    <text evidence="1">The sequence shown here is derived from an EMBL/GenBank/DDBJ whole genome shotgun (WGS) entry which is preliminary data.</text>
</comment>
<dbReference type="RefSeq" id="WP_187638075.1">
    <property type="nucleotide sequence ID" value="NZ_VZQQ01000047.1"/>
</dbReference>
<name>A0ABR7PY00_9BURK</name>
<dbReference type="InterPro" id="IPR036397">
    <property type="entry name" value="RNaseH_sf"/>
</dbReference>